<evidence type="ECO:0000313" key="7">
    <source>
        <dbReference type="EMBL" id="MEQ2172977.1"/>
    </source>
</evidence>
<dbReference type="EMBL" id="JAHRIO010043403">
    <property type="protein sequence ID" value="MEQ2172977.1"/>
    <property type="molecule type" value="Genomic_DNA"/>
</dbReference>
<dbReference type="InterPro" id="IPR008521">
    <property type="entry name" value="Mg_trans_NIPA"/>
</dbReference>
<feature type="non-terminal residue" evidence="7">
    <location>
        <position position="1"/>
    </location>
</feature>
<feature type="transmembrane region" description="Helical" evidence="6">
    <location>
        <begin position="6"/>
        <end position="24"/>
    </location>
</feature>
<comment type="similarity">
    <text evidence="2">Belongs to the NIPA family.</text>
</comment>
<feature type="transmembrane region" description="Helical" evidence="6">
    <location>
        <begin position="83"/>
        <end position="103"/>
    </location>
</feature>
<evidence type="ECO:0000256" key="3">
    <source>
        <dbReference type="ARBA" id="ARBA00022692"/>
    </source>
</evidence>
<keyword evidence="5 6" id="KW-0472">Membrane</keyword>
<evidence type="ECO:0000256" key="4">
    <source>
        <dbReference type="ARBA" id="ARBA00022989"/>
    </source>
</evidence>
<keyword evidence="3 6" id="KW-0812">Transmembrane</keyword>
<keyword evidence="8" id="KW-1185">Reference proteome</keyword>
<dbReference type="PANTHER" id="PTHR12570:SF14">
    <property type="entry name" value="NIPA-LIKE PROTEIN 3"/>
    <property type="match status" value="1"/>
</dbReference>
<comment type="subcellular location">
    <subcellularLocation>
        <location evidence="1">Membrane</location>
        <topology evidence="1">Multi-pass membrane protein</topology>
    </subcellularLocation>
</comment>
<protein>
    <submittedName>
        <fullName evidence="7">Uncharacterized protein</fullName>
    </submittedName>
</protein>
<accession>A0ABV0NRW7</accession>
<gene>
    <name evidence="7" type="ORF">GOODEAATRI_026922</name>
</gene>
<keyword evidence="4 6" id="KW-1133">Transmembrane helix</keyword>
<name>A0ABV0NRW7_9TELE</name>
<comment type="caution">
    <text evidence="7">The sequence shown here is derived from an EMBL/GenBank/DDBJ whole genome shotgun (WGS) entry which is preliminary data.</text>
</comment>
<sequence length="185" mass="20083">LNYPIFSVMFVCMVASVIFQARFLSQACNLHDPSLAACVNYIFSTVSAVVADVNLLVTAKVKENPIFSHLGAIFYLEFQNEDVLHICMFLLGSALCFLGVFLVTKHRKNAKIFEPYVTMDMANGVPTIHDSGLVVQPDFNGSFSYGALVNNDGVAPATLPVNLEQPAVTVRGTNAPPGQPNLKTE</sequence>
<evidence type="ECO:0000256" key="2">
    <source>
        <dbReference type="ARBA" id="ARBA00007230"/>
    </source>
</evidence>
<feature type="transmembrane region" description="Helical" evidence="6">
    <location>
        <begin position="36"/>
        <end position="57"/>
    </location>
</feature>
<dbReference type="PANTHER" id="PTHR12570">
    <property type="match status" value="1"/>
</dbReference>
<evidence type="ECO:0000313" key="8">
    <source>
        <dbReference type="Proteomes" id="UP001476798"/>
    </source>
</evidence>
<evidence type="ECO:0000256" key="6">
    <source>
        <dbReference type="SAM" id="Phobius"/>
    </source>
</evidence>
<evidence type="ECO:0000256" key="1">
    <source>
        <dbReference type="ARBA" id="ARBA00004141"/>
    </source>
</evidence>
<organism evidence="7 8">
    <name type="scientific">Goodea atripinnis</name>
    <dbReference type="NCBI Taxonomy" id="208336"/>
    <lineage>
        <taxon>Eukaryota</taxon>
        <taxon>Metazoa</taxon>
        <taxon>Chordata</taxon>
        <taxon>Craniata</taxon>
        <taxon>Vertebrata</taxon>
        <taxon>Euteleostomi</taxon>
        <taxon>Actinopterygii</taxon>
        <taxon>Neopterygii</taxon>
        <taxon>Teleostei</taxon>
        <taxon>Neoteleostei</taxon>
        <taxon>Acanthomorphata</taxon>
        <taxon>Ovalentaria</taxon>
        <taxon>Atherinomorphae</taxon>
        <taxon>Cyprinodontiformes</taxon>
        <taxon>Goodeidae</taxon>
        <taxon>Goodea</taxon>
    </lineage>
</organism>
<proteinExistence type="inferred from homology"/>
<reference evidence="7 8" key="1">
    <citation type="submission" date="2021-06" db="EMBL/GenBank/DDBJ databases">
        <authorList>
            <person name="Palmer J.M."/>
        </authorList>
    </citation>
    <scope>NUCLEOTIDE SEQUENCE [LARGE SCALE GENOMIC DNA]</scope>
    <source>
        <strain evidence="7 8">GA_2019</strain>
        <tissue evidence="7">Muscle</tissue>
    </source>
</reference>
<dbReference type="Proteomes" id="UP001476798">
    <property type="component" value="Unassembled WGS sequence"/>
</dbReference>
<evidence type="ECO:0000256" key="5">
    <source>
        <dbReference type="ARBA" id="ARBA00023136"/>
    </source>
</evidence>